<proteinExistence type="predicted"/>
<reference evidence="2 3" key="1">
    <citation type="submission" date="2016-10" db="EMBL/GenBank/DDBJ databases">
        <authorList>
            <person name="de Groot N.N."/>
        </authorList>
    </citation>
    <scope>NUCLEOTIDE SEQUENCE [LARGE SCALE GENOMIC DNA]</scope>
    <source>
        <strain evidence="2 3">CGMCC 1.7659</strain>
    </source>
</reference>
<feature type="region of interest" description="Disordered" evidence="1">
    <location>
        <begin position="266"/>
        <end position="287"/>
    </location>
</feature>
<accession>A0A1I4WNK4</accession>
<evidence type="ECO:0008006" key="4">
    <source>
        <dbReference type="Google" id="ProtNLM"/>
    </source>
</evidence>
<gene>
    <name evidence="2" type="ORF">SAMN05216289_105182</name>
</gene>
<dbReference type="AlphaFoldDB" id="A0A1I4WNK4"/>
<evidence type="ECO:0000313" key="2">
    <source>
        <dbReference type="EMBL" id="SFN15017.1"/>
    </source>
</evidence>
<evidence type="ECO:0000256" key="1">
    <source>
        <dbReference type="SAM" id="MobiDB-lite"/>
    </source>
</evidence>
<sequence>MHPVRSACARQRRALKRGLRSIDAYAFFDLVADLSMLDKVESHPPAHRERLLPPTEILAMFLAQALSADRSCQHAVDTFVTHRVAGGLSACSTAIGAFCRARQRLPEAMVESLLRFTGNHLSAEAPLSFHWQERRVRFVDGSCVPLPDMAANQAAFAQPRSQKPGLGLQLCPLPGSCVCPAAPSSTPLPARRRARVTTNRSCCARCSITRRPATCCSVTHSSRPTSCSPNSSVAASTDCSSSSDRADAAPTFAVVDDWANGIMSSNCASRPRGRNGCRKHTTPPPNR</sequence>
<evidence type="ECO:0000313" key="3">
    <source>
        <dbReference type="Proteomes" id="UP000198575"/>
    </source>
</evidence>
<dbReference type="EMBL" id="FOVF01000005">
    <property type="protein sequence ID" value="SFN15017.1"/>
    <property type="molecule type" value="Genomic_DNA"/>
</dbReference>
<feature type="compositionally biased region" description="Basic residues" evidence="1">
    <location>
        <begin position="271"/>
        <end position="281"/>
    </location>
</feature>
<organism evidence="2 3">
    <name type="scientific">Dokdonella immobilis</name>
    <dbReference type="NCBI Taxonomy" id="578942"/>
    <lineage>
        <taxon>Bacteria</taxon>
        <taxon>Pseudomonadati</taxon>
        <taxon>Pseudomonadota</taxon>
        <taxon>Gammaproteobacteria</taxon>
        <taxon>Lysobacterales</taxon>
        <taxon>Rhodanobacteraceae</taxon>
        <taxon>Dokdonella</taxon>
    </lineage>
</organism>
<dbReference type="Proteomes" id="UP000198575">
    <property type="component" value="Unassembled WGS sequence"/>
</dbReference>
<protein>
    <recommendedName>
        <fullName evidence="4">Insertion element 4 transposase N-terminal</fullName>
    </recommendedName>
</protein>
<name>A0A1I4WNK4_9GAMM</name>
<keyword evidence="3" id="KW-1185">Reference proteome</keyword>